<organism evidence="1 2">
    <name type="scientific">Miscanthus lutarioriparius</name>
    <dbReference type="NCBI Taxonomy" id="422564"/>
    <lineage>
        <taxon>Eukaryota</taxon>
        <taxon>Viridiplantae</taxon>
        <taxon>Streptophyta</taxon>
        <taxon>Embryophyta</taxon>
        <taxon>Tracheophyta</taxon>
        <taxon>Spermatophyta</taxon>
        <taxon>Magnoliopsida</taxon>
        <taxon>Liliopsida</taxon>
        <taxon>Poales</taxon>
        <taxon>Poaceae</taxon>
        <taxon>PACMAD clade</taxon>
        <taxon>Panicoideae</taxon>
        <taxon>Andropogonodae</taxon>
        <taxon>Andropogoneae</taxon>
        <taxon>Saccharinae</taxon>
        <taxon>Miscanthus</taxon>
    </lineage>
</organism>
<comment type="caution">
    <text evidence="1">The sequence shown here is derived from an EMBL/GenBank/DDBJ whole genome shotgun (WGS) entry which is preliminary data.</text>
</comment>
<reference evidence="1" key="1">
    <citation type="submission" date="2020-10" db="EMBL/GenBank/DDBJ databases">
        <authorList>
            <person name="Han B."/>
            <person name="Lu T."/>
            <person name="Zhao Q."/>
            <person name="Huang X."/>
            <person name="Zhao Y."/>
        </authorList>
    </citation>
    <scope>NUCLEOTIDE SEQUENCE</scope>
</reference>
<dbReference type="AlphaFoldDB" id="A0A811QJ34"/>
<protein>
    <submittedName>
        <fullName evidence="1">Uncharacterized protein</fullName>
    </submittedName>
</protein>
<gene>
    <name evidence="1" type="ORF">NCGR_LOCUS39618</name>
</gene>
<accession>A0A811QJ34</accession>
<dbReference type="EMBL" id="CAJGYO010000010">
    <property type="protein sequence ID" value="CAD6256098.1"/>
    <property type="molecule type" value="Genomic_DNA"/>
</dbReference>
<sequence>MSLKIWRYGKEFSLLNEQNVVIIPEAIFSLCAGFSSSAINSSDVLQLFGDCKIYSKMSLEDDNWVLKDELPYSVEALSEITLDTRTKVLHLLFSVALLLALVNVKKHFAW</sequence>
<proteinExistence type="predicted"/>
<name>A0A811QJ34_9POAL</name>
<evidence type="ECO:0000313" key="2">
    <source>
        <dbReference type="Proteomes" id="UP000604825"/>
    </source>
</evidence>
<keyword evidence="2" id="KW-1185">Reference proteome</keyword>
<dbReference type="Proteomes" id="UP000604825">
    <property type="component" value="Unassembled WGS sequence"/>
</dbReference>
<evidence type="ECO:0000313" key="1">
    <source>
        <dbReference type="EMBL" id="CAD6256098.1"/>
    </source>
</evidence>